<organism evidence="8 9">
    <name type="scientific">Tsukamurella strandjordii</name>
    <dbReference type="NCBI Taxonomy" id="147577"/>
    <lineage>
        <taxon>Bacteria</taxon>
        <taxon>Bacillati</taxon>
        <taxon>Actinomycetota</taxon>
        <taxon>Actinomycetes</taxon>
        <taxon>Mycobacteriales</taxon>
        <taxon>Tsukamurellaceae</taxon>
        <taxon>Tsukamurella</taxon>
    </lineage>
</organism>
<dbReference type="AlphaFoldDB" id="A0AA90NCJ0"/>
<evidence type="ECO:0000256" key="6">
    <source>
        <dbReference type="SAM" id="MobiDB-lite"/>
    </source>
</evidence>
<evidence type="ECO:0000256" key="5">
    <source>
        <dbReference type="ARBA" id="ARBA00023288"/>
    </source>
</evidence>
<dbReference type="Proteomes" id="UP001178281">
    <property type="component" value="Unassembled WGS sequence"/>
</dbReference>
<keyword evidence="5 8" id="KW-0449">Lipoprotein</keyword>
<keyword evidence="1" id="KW-1003">Cell membrane</keyword>
<evidence type="ECO:0000256" key="3">
    <source>
        <dbReference type="ARBA" id="ARBA00023136"/>
    </source>
</evidence>
<evidence type="ECO:0000256" key="4">
    <source>
        <dbReference type="ARBA" id="ARBA00023139"/>
    </source>
</evidence>
<keyword evidence="3" id="KW-0472">Membrane</keyword>
<dbReference type="Pfam" id="PF14041">
    <property type="entry name" value="Lipoprotein_21"/>
    <property type="match status" value="1"/>
</dbReference>
<name>A0AA90NCJ0_9ACTN</name>
<feature type="signal peptide" evidence="7">
    <location>
        <begin position="1"/>
        <end position="28"/>
    </location>
</feature>
<dbReference type="InterPro" id="IPR025971">
    <property type="entry name" value="LppP/LprE"/>
</dbReference>
<proteinExistence type="predicted"/>
<feature type="chain" id="PRO_5041646294" evidence="7">
    <location>
        <begin position="29"/>
        <end position="162"/>
    </location>
</feature>
<dbReference type="EMBL" id="JAUTIX010000006">
    <property type="protein sequence ID" value="MDP0399318.1"/>
    <property type="molecule type" value="Genomic_DNA"/>
</dbReference>
<evidence type="ECO:0000313" key="8">
    <source>
        <dbReference type="EMBL" id="MDP0399318.1"/>
    </source>
</evidence>
<evidence type="ECO:0000256" key="7">
    <source>
        <dbReference type="SAM" id="SignalP"/>
    </source>
</evidence>
<dbReference type="RefSeq" id="WP_305111999.1">
    <property type="nucleotide sequence ID" value="NZ_JAUTIX010000006.1"/>
</dbReference>
<sequence length="162" mass="16589">MRTSLIALGAAVAAVAAVAGVSTGSAAAAPVSCPELPQDVIDGALRTVDPPLPGETWQVEAMGGSVDCTLNWVSLGIHGTASSPRQVLLFDHRKFAGTPTKKANAYTSVVGSSGPGQITVRFKWLAPSDPNAAPSGRADVRFQLMPQSPPRPLDPIPAPVAD</sequence>
<protein>
    <submittedName>
        <fullName evidence="8">LppP/LprE family lipoprotein</fullName>
    </submittedName>
</protein>
<keyword evidence="9" id="KW-1185">Reference proteome</keyword>
<evidence type="ECO:0000313" key="9">
    <source>
        <dbReference type="Proteomes" id="UP001178281"/>
    </source>
</evidence>
<gene>
    <name evidence="8" type="ORF">Q7X28_15430</name>
</gene>
<evidence type="ECO:0000256" key="1">
    <source>
        <dbReference type="ARBA" id="ARBA00022475"/>
    </source>
</evidence>
<evidence type="ECO:0000256" key="2">
    <source>
        <dbReference type="ARBA" id="ARBA00022729"/>
    </source>
</evidence>
<accession>A0AA90NCJ0</accession>
<feature type="compositionally biased region" description="Pro residues" evidence="6">
    <location>
        <begin position="147"/>
        <end position="162"/>
    </location>
</feature>
<keyword evidence="2 7" id="KW-0732">Signal</keyword>
<feature type="region of interest" description="Disordered" evidence="6">
    <location>
        <begin position="143"/>
        <end position="162"/>
    </location>
</feature>
<keyword evidence="4" id="KW-0564">Palmitate</keyword>
<reference evidence="8" key="1">
    <citation type="submission" date="2023-08" db="EMBL/GenBank/DDBJ databases">
        <title>The draft genome of Tsukamurella strandjordii strain 050030.</title>
        <authorList>
            <person name="Zhao F."/>
            <person name="Feng Y."/>
            <person name="Zong Z."/>
        </authorList>
    </citation>
    <scope>NUCLEOTIDE SEQUENCE</scope>
    <source>
        <strain evidence="8">050030</strain>
    </source>
</reference>
<comment type="caution">
    <text evidence="8">The sequence shown here is derived from an EMBL/GenBank/DDBJ whole genome shotgun (WGS) entry which is preliminary data.</text>
</comment>